<dbReference type="Gene3D" id="1.10.260.40">
    <property type="entry name" value="lambda repressor-like DNA-binding domains"/>
    <property type="match status" value="1"/>
</dbReference>
<organism evidence="4 5">
    <name type="scientific">Gordonibacter pamelaeae</name>
    <dbReference type="NCBI Taxonomy" id="471189"/>
    <lineage>
        <taxon>Bacteria</taxon>
        <taxon>Bacillati</taxon>
        <taxon>Actinomycetota</taxon>
        <taxon>Coriobacteriia</taxon>
        <taxon>Eggerthellales</taxon>
        <taxon>Eggerthellaceae</taxon>
        <taxon>Gordonibacter</taxon>
    </lineage>
</organism>
<gene>
    <name evidence="4" type="ORF">C1877_04705</name>
</gene>
<dbReference type="OrthoDB" id="3197401at2"/>
<dbReference type="CDD" id="cd00093">
    <property type="entry name" value="HTH_XRE"/>
    <property type="match status" value="1"/>
</dbReference>
<keyword evidence="1" id="KW-0805">Transcription regulation</keyword>
<evidence type="ECO:0000256" key="3">
    <source>
        <dbReference type="ARBA" id="ARBA00023163"/>
    </source>
</evidence>
<dbReference type="Pfam" id="PF01381">
    <property type="entry name" value="HTH_3"/>
    <property type="match status" value="1"/>
</dbReference>
<dbReference type="AlphaFoldDB" id="A0A369M404"/>
<dbReference type="GO" id="GO:0005829">
    <property type="term" value="C:cytosol"/>
    <property type="evidence" value="ECO:0007669"/>
    <property type="project" value="TreeGrafter"/>
</dbReference>
<accession>A0A369M404</accession>
<keyword evidence="3" id="KW-0804">Transcription</keyword>
<evidence type="ECO:0000256" key="1">
    <source>
        <dbReference type="ARBA" id="ARBA00023015"/>
    </source>
</evidence>
<dbReference type="EMBL" id="PPTS01000002">
    <property type="protein sequence ID" value="RDB66481.1"/>
    <property type="molecule type" value="Genomic_DNA"/>
</dbReference>
<evidence type="ECO:0000256" key="2">
    <source>
        <dbReference type="ARBA" id="ARBA00023125"/>
    </source>
</evidence>
<sequence length="73" mass="7509">MGNITLKAQLGANIAELRTRAGLSKTTFALMIGVSRLYLGNIESGAANPTVDVLERIADGLGTSVSALFGDEG</sequence>
<dbReference type="PROSITE" id="PS50943">
    <property type="entry name" value="HTH_CROC1"/>
    <property type="match status" value="1"/>
</dbReference>
<evidence type="ECO:0000313" key="5">
    <source>
        <dbReference type="Proteomes" id="UP000254000"/>
    </source>
</evidence>
<dbReference type="InterPro" id="IPR010982">
    <property type="entry name" value="Lambda_DNA-bd_dom_sf"/>
</dbReference>
<dbReference type="GeneID" id="78359012"/>
<dbReference type="InterPro" id="IPR001387">
    <property type="entry name" value="Cro/C1-type_HTH"/>
</dbReference>
<name>A0A369M404_9ACTN</name>
<dbReference type="InterPro" id="IPR050807">
    <property type="entry name" value="TransReg_Diox_bact_type"/>
</dbReference>
<dbReference type="PANTHER" id="PTHR46797">
    <property type="entry name" value="HTH-TYPE TRANSCRIPTIONAL REGULATOR"/>
    <property type="match status" value="1"/>
</dbReference>
<evidence type="ECO:0000313" key="4">
    <source>
        <dbReference type="EMBL" id="RDB66481.1"/>
    </source>
</evidence>
<dbReference type="Proteomes" id="UP000254000">
    <property type="component" value="Unassembled WGS sequence"/>
</dbReference>
<dbReference type="SUPFAM" id="SSF47413">
    <property type="entry name" value="lambda repressor-like DNA-binding domains"/>
    <property type="match status" value="1"/>
</dbReference>
<protein>
    <submittedName>
        <fullName evidence="4">XRE family transcriptional regulator</fullName>
    </submittedName>
</protein>
<keyword evidence="2" id="KW-0238">DNA-binding</keyword>
<keyword evidence="5" id="KW-1185">Reference proteome</keyword>
<dbReference type="GO" id="GO:0003677">
    <property type="term" value="F:DNA binding"/>
    <property type="evidence" value="ECO:0007669"/>
    <property type="project" value="UniProtKB-KW"/>
</dbReference>
<dbReference type="SMART" id="SM00530">
    <property type="entry name" value="HTH_XRE"/>
    <property type="match status" value="1"/>
</dbReference>
<comment type="caution">
    <text evidence="4">The sequence shown here is derived from an EMBL/GenBank/DDBJ whole genome shotgun (WGS) entry which is preliminary data.</text>
</comment>
<dbReference type="RefSeq" id="WP_041239536.1">
    <property type="nucleotide sequence ID" value="NZ_CABMMS010000002.1"/>
</dbReference>
<reference evidence="4 5" key="1">
    <citation type="journal article" date="2018" name="Elife">
        <title>Discovery and characterization of a prevalent human gut bacterial enzyme sufficient for the inactivation of a family of plant toxins.</title>
        <authorList>
            <person name="Koppel N."/>
            <person name="Bisanz J.E."/>
            <person name="Pandelia M.E."/>
            <person name="Turnbaugh P.J."/>
            <person name="Balskus E.P."/>
        </authorList>
    </citation>
    <scope>NUCLEOTIDE SEQUENCE [LARGE SCALE GENOMIC DNA]</scope>
    <source>
        <strain evidence="4 5">3C</strain>
    </source>
</reference>
<dbReference type="PANTHER" id="PTHR46797:SF23">
    <property type="entry name" value="HTH-TYPE TRANSCRIPTIONAL REGULATOR SUTR"/>
    <property type="match status" value="1"/>
</dbReference>
<dbReference type="GO" id="GO:0003700">
    <property type="term" value="F:DNA-binding transcription factor activity"/>
    <property type="evidence" value="ECO:0007669"/>
    <property type="project" value="TreeGrafter"/>
</dbReference>
<proteinExistence type="predicted"/>